<dbReference type="EMBL" id="SIXH01000027">
    <property type="protein sequence ID" value="TBO60741.1"/>
    <property type="molecule type" value="Genomic_DNA"/>
</dbReference>
<proteinExistence type="predicted"/>
<dbReference type="RefSeq" id="WP_094791842.1">
    <property type="nucleotide sequence ID" value="NZ_NDXL01000001.1"/>
</dbReference>
<dbReference type="AlphaFoldDB" id="A0A4V2JJ80"/>
<evidence type="ECO:0000313" key="1">
    <source>
        <dbReference type="EMBL" id="TBO60741.1"/>
    </source>
</evidence>
<protein>
    <submittedName>
        <fullName evidence="1">Uncharacterized protein</fullName>
    </submittedName>
</protein>
<dbReference type="OrthoDB" id="3474880at2"/>
<dbReference type="Proteomes" id="UP000292452">
    <property type="component" value="Unassembled WGS sequence"/>
</dbReference>
<organism evidence="1 2">
    <name type="scientific">Streptomyces kasugaensis</name>
    <dbReference type="NCBI Taxonomy" id="1946"/>
    <lineage>
        <taxon>Bacteria</taxon>
        <taxon>Bacillati</taxon>
        <taxon>Actinomycetota</taxon>
        <taxon>Actinomycetes</taxon>
        <taxon>Kitasatosporales</taxon>
        <taxon>Streptomycetaceae</taxon>
        <taxon>Streptomyces</taxon>
    </lineage>
</organism>
<evidence type="ECO:0000313" key="2">
    <source>
        <dbReference type="Proteomes" id="UP000292452"/>
    </source>
</evidence>
<sequence>MTYSNLSCVPVAEFGPALVPGEVWVAAEIRHPDGTVVPCPAAPLLAGHGFRARTGLVRLLPAGTPQ</sequence>
<name>A0A4V2JJ80_STRKA</name>
<keyword evidence="2" id="KW-1185">Reference proteome</keyword>
<accession>A0A4V2JJ80</accession>
<gene>
    <name evidence="1" type="ORF">EYS09_05050</name>
</gene>
<reference evidence="1 2" key="1">
    <citation type="submission" date="2019-02" db="EMBL/GenBank/DDBJ databases">
        <title>Draft Genome Sequence of Streptomyces sp. AM-2504, identified by 16S rRNA comparative analysis as a Streptomyces Kasugaensis strain.</title>
        <authorList>
            <person name="Napolioni V."/>
            <person name="Giuliodori A.M."/>
            <person name="Spurio R."/>
            <person name="Fabbretti A."/>
        </authorList>
    </citation>
    <scope>NUCLEOTIDE SEQUENCE [LARGE SCALE GENOMIC DNA]</scope>
    <source>
        <strain evidence="1 2">AM-2504</strain>
    </source>
</reference>
<comment type="caution">
    <text evidence="1">The sequence shown here is derived from an EMBL/GenBank/DDBJ whole genome shotgun (WGS) entry which is preliminary data.</text>
</comment>